<evidence type="ECO:0000313" key="2">
    <source>
        <dbReference type="Proteomes" id="UP001432222"/>
    </source>
</evidence>
<gene>
    <name evidence="1" type="ORF">OHA16_10510</name>
</gene>
<evidence type="ECO:0000313" key="1">
    <source>
        <dbReference type="EMBL" id="WUQ83366.1"/>
    </source>
</evidence>
<dbReference type="RefSeq" id="WP_328954397.1">
    <property type="nucleotide sequence ID" value="NZ_CP108110.1"/>
</dbReference>
<organism evidence="1 2">
    <name type="scientific">Kitasatospora purpeofusca</name>
    <dbReference type="NCBI Taxonomy" id="67352"/>
    <lineage>
        <taxon>Bacteria</taxon>
        <taxon>Bacillati</taxon>
        <taxon>Actinomycetota</taxon>
        <taxon>Actinomycetes</taxon>
        <taxon>Kitasatosporales</taxon>
        <taxon>Streptomycetaceae</taxon>
        <taxon>Kitasatospora</taxon>
    </lineage>
</organism>
<dbReference type="EMBL" id="CP108110">
    <property type="protein sequence ID" value="WUQ83366.1"/>
    <property type="molecule type" value="Genomic_DNA"/>
</dbReference>
<sequence>MHTTQALTRCAYAVRLRLALMVGGMSTDRQAQARSHGSIAEWSPTPAIALLPL</sequence>
<dbReference type="Proteomes" id="UP001432222">
    <property type="component" value="Chromosome"/>
</dbReference>
<reference evidence="1" key="1">
    <citation type="submission" date="2022-10" db="EMBL/GenBank/DDBJ databases">
        <title>The complete genomes of actinobacterial strains from the NBC collection.</title>
        <authorList>
            <person name="Joergensen T.S."/>
            <person name="Alvarez Arevalo M."/>
            <person name="Sterndorff E.B."/>
            <person name="Faurdal D."/>
            <person name="Vuksanovic O."/>
            <person name="Mourched A.-S."/>
            <person name="Charusanti P."/>
            <person name="Shaw S."/>
            <person name="Blin K."/>
            <person name="Weber T."/>
        </authorList>
    </citation>
    <scope>NUCLEOTIDE SEQUENCE</scope>
    <source>
        <strain evidence="1">NBC_00222</strain>
    </source>
</reference>
<name>A0ABZ1TWP5_9ACTN</name>
<accession>A0ABZ1TWP5</accession>
<proteinExistence type="predicted"/>
<evidence type="ECO:0008006" key="3">
    <source>
        <dbReference type="Google" id="ProtNLM"/>
    </source>
</evidence>
<keyword evidence="2" id="KW-1185">Reference proteome</keyword>
<protein>
    <recommendedName>
        <fullName evidence="3">Transposase</fullName>
    </recommendedName>
</protein>